<organism evidence="8 9">
    <name type="scientific">Ophiostoma piceae (strain UAMH 11346)</name>
    <name type="common">Sap stain fungus</name>
    <dbReference type="NCBI Taxonomy" id="1262450"/>
    <lineage>
        <taxon>Eukaryota</taxon>
        <taxon>Fungi</taxon>
        <taxon>Dikarya</taxon>
        <taxon>Ascomycota</taxon>
        <taxon>Pezizomycotina</taxon>
        <taxon>Sordariomycetes</taxon>
        <taxon>Sordariomycetidae</taxon>
        <taxon>Ophiostomatales</taxon>
        <taxon>Ophiostomataceae</taxon>
        <taxon>Ophiostoma</taxon>
    </lineage>
</organism>
<evidence type="ECO:0000259" key="7">
    <source>
        <dbReference type="PROSITE" id="PS50203"/>
    </source>
</evidence>
<evidence type="ECO:0000256" key="2">
    <source>
        <dbReference type="ARBA" id="ARBA00022670"/>
    </source>
</evidence>
<keyword evidence="4 5" id="KW-0788">Thiol protease</keyword>
<reference evidence="8 9" key="1">
    <citation type="journal article" date="2013" name="BMC Genomics">
        <title>The genome and transcriptome of the pine saprophyte Ophiostoma piceae, and a comparison with the bark beetle-associated pine pathogen Grosmannia clavigera.</title>
        <authorList>
            <person name="Haridas S."/>
            <person name="Wang Y."/>
            <person name="Lim L."/>
            <person name="Massoumi Alamouti S."/>
            <person name="Jackman S."/>
            <person name="Docking R."/>
            <person name="Robertson G."/>
            <person name="Birol I."/>
            <person name="Bohlmann J."/>
            <person name="Breuil C."/>
        </authorList>
    </citation>
    <scope>NUCLEOTIDE SEQUENCE [LARGE SCALE GENOMIC DNA]</scope>
    <source>
        <strain evidence="8 9">UAMH 11346</strain>
    </source>
</reference>
<dbReference type="OrthoDB" id="167576at2759"/>
<feature type="region of interest" description="Disordered" evidence="6">
    <location>
        <begin position="81"/>
        <end position="100"/>
    </location>
</feature>
<dbReference type="eggNOG" id="KOG0045">
    <property type="taxonomic scope" value="Eukaryota"/>
</dbReference>
<dbReference type="Gene3D" id="2.60.120.380">
    <property type="match status" value="1"/>
</dbReference>
<dbReference type="OMA" id="GDYRRGC"/>
<dbReference type="STRING" id="1262450.S3C658"/>
<evidence type="ECO:0000256" key="5">
    <source>
        <dbReference type="PROSITE-ProRule" id="PRU00239"/>
    </source>
</evidence>
<feature type="active site" evidence="5">
    <location>
        <position position="221"/>
    </location>
</feature>
<dbReference type="CDD" id="cd00044">
    <property type="entry name" value="CysPc"/>
    <property type="match status" value="1"/>
</dbReference>
<dbReference type="Pfam" id="PF00648">
    <property type="entry name" value="Peptidase_C2"/>
    <property type="match status" value="1"/>
</dbReference>
<dbReference type="GO" id="GO:0004198">
    <property type="term" value="F:calcium-dependent cysteine-type endopeptidase activity"/>
    <property type="evidence" value="ECO:0007669"/>
    <property type="project" value="InterPro"/>
</dbReference>
<feature type="active site" evidence="5">
    <location>
        <position position="400"/>
    </location>
</feature>
<evidence type="ECO:0000256" key="1">
    <source>
        <dbReference type="ARBA" id="ARBA00010193"/>
    </source>
</evidence>
<dbReference type="HOGENOM" id="CLU_006770_1_0_1"/>
<dbReference type="EMBL" id="KE148151">
    <property type="protein sequence ID" value="EPE07366.1"/>
    <property type="molecule type" value="Genomic_DNA"/>
</dbReference>
<feature type="domain" description="Calpain catalytic" evidence="7">
    <location>
        <begin position="152"/>
        <end position="474"/>
    </location>
</feature>
<feature type="active site" evidence="5">
    <location>
        <position position="422"/>
    </location>
</feature>
<dbReference type="Proteomes" id="UP000016923">
    <property type="component" value="Unassembled WGS sequence"/>
</dbReference>
<dbReference type="GO" id="GO:0006508">
    <property type="term" value="P:proteolysis"/>
    <property type="evidence" value="ECO:0007669"/>
    <property type="project" value="UniProtKB-KW"/>
</dbReference>
<dbReference type="InterPro" id="IPR051297">
    <property type="entry name" value="PalB/RIM13"/>
</dbReference>
<sequence>MEAKAREQAALASQTSGKAALQHVIAAVELYMKAVQEAQTPADRNRLRKKCTELMAYGEKLKTSKELPPVATTETSLASLSLAEPSSSPAVKTANTPNTPNATKIAKVAKAPNAAPARPVPLSTRELSKKEQIILLKASKLHGSVFPPWDPKLTDSIFTLASSNNALYEDDTVFSMSPEQSDVFTEWKRPRELFAAESTNDSSFMVAGEEPDLVQDITTDCSVVASLCAMTKFTSHVHGQSQQVQSSLLSTIMSPYDHANNTPLVSENGRYVFRMHFNGTFRKVVVDDRLPASSSRTLFVVDQRNPCLIWPALLEKAYLKVHGGYDFPGSNSGTDLWVLTGWIPEQVFIQSSSSGSSDLDLDRVWTRIQRAFDRGDVMVTLGTGRLSAEEESLLGLAGEHDYAVLDLQVDSSTGVRRMLVKNPWCDNLVWRGNGLSAEPAANPSLSSLTTTGTFWIGFEDVIQYYESLYLNWNPALFDHRQDHHFSWTLPSKAMAHSLASNPQYSMTPDADGNVWILLNRHFQDAELEIVRRKRRSASAFQSRRDSSWSQSGSSSTTSSVGYISIYVFLADGKRVQLTDRPRWTHRSPLVDSPQTLVCFEATKGAAYTVVVAQSGLPLPAYSFTLSFFSSPASLQIAPAGDLLPHQCELSDGWSRATAGGSAASPDFVRNPQYALVVPRPTPLTLLLCAEADDVPVRVDLVWARGQRVPSLAVRDLVVSSGEYQRGCALAAVVPRGIFNSSAATLSGSVSTGNGSGSAGFGSGLVEAGTYTVVLSTFERGQHSKYTLRIGSAVPVELQAIPAEDAGKLRSSAAPLMLRGGEDGSEEAEVRYEALVEARLNTRVSLIVQAVEQRGGPTSSGYSATATAAAAAAASTTAVRVSVERHYKHGGGSIYNYNNRGEVIASTGRSDTLLSDEEGEFLDMTVAGLRTKEVVLGRAPVYQQQQQNLYQGQVAQPPESPQFRIVVEMRNGRRAPNVGIQVDVLSSDRIAIHPWEEV</sequence>
<evidence type="ECO:0000256" key="6">
    <source>
        <dbReference type="SAM" id="MobiDB-lite"/>
    </source>
</evidence>
<dbReference type="SUPFAM" id="SSF54001">
    <property type="entry name" value="Cysteine proteinases"/>
    <property type="match status" value="1"/>
</dbReference>
<keyword evidence="3 5" id="KW-0378">Hydrolase</keyword>
<evidence type="ECO:0000256" key="3">
    <source>
        <dbReference type="ARBA" id="ARBA00022801"/>
    </source>
</evidence>
<comment type="similarity">
    <text evidence="1">Belongs to the peptidase C2 family. PalB/RIM13 subfamily.</text>
</comment>
<keyword evidence="2 5" id="KW-0645">Protease</keyword>
<gene>
    <name evidence="8" type="ORF">F503_08017</name>
</gene>
<evidence type="ECO:0000313" key="8">
    <source>
        <dbReference type="EMBL" id="EPE07366.1"/>
    </source>
</evidence>
<keyword evidence="9" id="KW-1185">Reference proteome</keyword>
<dbReference type="InterPro" id="IPR036213">
    <property type="entry name" value="Calpain_III_sf"/>
</dbReference>
<dbReference type="VEuPathDB" id="FungiDB:F503_08017"/>
<evidence type="ECO:0000256" key="4">
    <source>
        <dbReference type="ARBA" id="ARBA00022807"/>
    </source>
</evidence>
<name>S3C658_OPHP1</name>
<proteinExistence type="inferred from homology"/>
<protein>
    <submittedName>
        <fullName evidence="8">Palb protein</fullName>
    </submittedName>
</protein>
<dbReference type="PANTHER" id="PTHR46143:SF1">
    <property type="entry name" value="CALPAIN-7"/>
    <property type="match status" value="1"/>
</dbReference>
<dbReference type="Gene3D" id="3.90.70.10">
    <property type="entry name" value="Cysteine proteinases"/>
    <property type="match status" value="1"/>
</dbReference>
<accession>S3C658</accession>
<dbReference type="SMART" id="SM00230">
    <property type="entry name" value="CysPc"/>
    <property type="match status" value="1"/>
</dbReference>
<dbReference type="PANTHER" id="PTHR46143">
    <property type="entry name" value="CALPAIN-7"/>
    <property type="match status" value="1"/>
</dbReference>
<dbReference type="AlphaFoldDB" id="S3C658"/>
<dbReference type="PROSITE" id="PS50203">
    <property type="entry name" value="CALPAIN_CAT"/>
    <property type="match status" value="1"/>
</dbReference>
<dbReference type="SUPFAM" id="SSF49758">
    <property type="entry name" value="Calpain large subunit, middle domain (domain III)"/>
    <property type="match status" value="2"/>
</dbReference>
<dbReference type="InterPro" id="IPR038765">
    <property type="entry name" value="Papain-like_cys_pep_sf"/>
</dbReference>
<dbReference type="InterPro" id="IPR001300">
    <property type="entry name" value="Peptidase_C2_calpain_cat"/>
</dbReference>
<evidence type="ECO:0000313" key="9">
    <source>
        <dbReference type="Proteomes" id="UP000016923"/>
    </source>
</evidence>